<reference evidence="3" key="1">
    <citation type="submission" date="2022-12" db="EMBL/GenBank/DDBJ databases">
        <title>Draft genome assemblies for two species of Escallonia (Escalloniales).</title>
        <authorList>
            <person name="Chanderbali A."/>
            <person name="Dervinis C."/>
            <person name="Anghel I."/>
            <person name="Soltis D."/>
            <person name="Soltis P."/>
            <person name="Zapata F."/>
        </authorList>
    </citation>
    <scope>NUCLEOTIDE SEQUENCE</scope>
    <source>
        <strain evidence="3">UCBG92.1500</strain>
        <tissue evidence="3">Leaf</tissue>
    </source>
</reference>
<feature type="region of interest" description="Disordered" evidence="1">
    <location>
        <begin position="793"/>
        <end position="819"/>
    </location>
</feature>
<feature type="non-terminal residue" evidence="3">
    <location>
        <position position="999"/>
    </location>
</feature>
<feature type="region of interest" description="Disordered" evidence="1">
    <location>
        <begin position="616"/>
        <end position="642"/>
    </location>
</feature>
<feature type="region of interest" description="Disordered" evidence="1">
    <location>
        <begin position="262"/>
        <end position="288"/>
    </location>
</feature>
<feature type="domain" description="Retrotransposon gag" evidence="2">
    <location>
        <begin position="336"/>
        <end position="403"/>
    </location>
</feature>
<feature type="region of interest" description="Disordered" evidence="1">
    <location>
        <begin position="85"/>
        <end position="111"/>
    </location>
</feature>
<feature type="domain" description="Retrotransposon gag" evidence="2">
    <location>
        <begin position="513"/>
        <end position="580"/>
    </location>
</feature>
<evidence type="ECO:0000256" key="1">
    <source>
        <dbReference type="SAM" id="MobiDB-lite"/>
    </source>
</evidence>
<feature type="region of interest" description="Disordered" evidence="1">
    <location>
        <begin position="439"/>
        <end position="465"/>
    </location>
</feature>
<feature type="domain" description="Retrotransposon gag" evidence="2">
    <location>
        <begin position="159"/>
        <end position="226"/>
    </location>
</feature>
<sequence length="999" mass="118318">MESDFTRIAQHPNETITEYEERFARVSRFAPHIVQDERHRARKFRDGLRFEIRRQMSILDNPTYAQVVDGAQRLERLHGEQLRIWEDKRKRRHHNESNSGGGRKPSSDANRRSIETWVNELDKIFEVMGCSDKQKAKQINGGMTSRMMTSEEKADLTRQAFQDRFFTKYFPPNVKEAMESDFTRIAQHPNETITEYEERFARVSRFAPHIVQDERHRARKFRDGLRFEIRRQMSILDNPTYAQVVDGAQRLERLHGEQLRIWEDKRKRRHHNESNSGGGRKPSSDANRRSIETWVNELDKIFEVMGCSDKQKAKQINGGMTSRMMTSEEKADLTRQAFQDRFFTKYFPPNVKEAMESDFTRIAQHPNETITEYEERFARVSRFAPHIVQDERHRARKFRDGLRFEIRRQMSILDNPTYAQVVDGAQRLERLHGEQLRIWEDKRKRRHHNESNSGGGRKPSSDANRRSIETWVNELDKIFEVMGCSDKQKAKQINGGMTSRMMTSEEKADLTRQAFQDRFFTKYFPPNVKEAMESDFTRIAQHPNETITEYEERFARVSRFAPHIVQDERHRARKFRDGLRFEIRRQMSILDNPTYAQVVDGAQRLERLHGEQLRIWEDKRKRRHHNESNSGGGRKPSSDANRRSIETWVNELDKIFEVMGCSDKQKAKQINGGMTSRMMTSEEKADLTRQAFQDRFFTKYFPPNVKEAMESDFTRIAQHPNETITEYEERFARVSRFAPHIVQDERHRARKFRDGLRFEIRRQMSILDNPTYAQVVDGAQRLERLHGEQLRIWEDKRKRRHHNESNSGGGRKPSSDANRRSIETWVNELDKIFEVMGCSDKQKAKQINGGMTSRMMTSEAKADLTRQAFQDRFFTKYFPPNVKEAMESDFTRIAQHPNETITEYEERFARVSRLAPHIVQDERHRARKFRDGLRFEIRRQMSILDNPTYAQVVDGAQRLERLHGEQLRIWEDKRKRRHHNESNSGGGRKPSSDANRRSI</sequence>
<dbReference type="AlphaFoldDB" id="A0AA88R6Z3"/>
<dbReference type="Pfam" id="PF03732">
    <property type="entry name" value="Retrotrans_gag"/>
    <property type="match status" value="6"/>
</dbReference>
<comment type="caution">
    <text evidence="3">The sequence shown here is derived from an EMBL/GenBank/DDBJ whole genome shotgun (WGS) entry which is preliminary data.</text>
</comment>
<feature type="domain" description="Retrotransposon gag" evidence="2">
    <location>
        <begin position="1"/>
        <end position="49"/>
    </location>
</feature>
<feature type="domain" description="Retrotransposon gag" evidence="2">
    <location>
        <begin position="867"/>
        <end position="934"/>
    </location>
</feature>
<name>A0AA88R6Z3_9ASTE</name>
<dbReference type="InterPro" id="IPR005162">
    <property type="entry name" value="Retrotrans_gag_dom"/>
</dbReference>
<dbReference type="EMBL" id="JAVXUO010001764">
    <property type="protein sequence ID" value="KAK2979374.1"/>
    <property type="molecule type" value="Genomic_DNA"/>
</dbReference>
<keyword evidence="4" id="KW-1185">Reference proteome</keyword>
<evidence type="ECO:0000259" key="2">
    <source>
        <dbReference type="Pfam" id="PF03732"/>
    </source>
</evidence>
<feature type="domain" description="Retrotransposon gag" evidence="2">
    <location>
        <begin position="690"/>
        <end position="757"/>
    </location>
</feature>
<dbReference type="PANTHER" id="PTHR33223">
    <property type="entry name" value="CCHC-TYPE DOMAIN-CONTAINING PROTEIN"/>
    <property type="match status" value="1"/>
</dbReference>
<gene>
    <name evidence="3" type="ORF">RJ640_024596</name>
</gene>
<protein>
    <recommendedName>
        <fullName evidence="2">Retrotransposon gag domain-containing protein</fullName>
    </recommendedName>
</protein>
<dbReference type="PANTHER" id="PTHR33223:SF6">
    <property type="entry name" value="CCHC-TYPE DOMAIN-CONTAINING PROTEIN"/>
    <property type="match status" value="1"/>
</dbReference>
<dbReference type="Proteomes" id="UP001187471">
    <property type="component" value="Unassembled WGS sequence"/>
</dbReference>
<evidence type="ECO:0000313" key="3">
    <source>
        <dbReference type="EMBL" id="KAK2979374.1"/>
    </source>
</evidence>
<accession>A0AA88R6Z3</accession>
<feature type="region of interest" description="Disordered" evidence="1">
    <location>
        <begin position="970"/>
        <end position="999"/>
    </location>
</feature>
<feature type="compositionally biased region" description="Basic and acidic residues" evidence="1">
    <location>
        <begin position="990"/>
        <end position="999"/>
    </location>
</feature>
<evidence type="ECO:0000313" key="4">
    <source>
        <dbReference type="Proteomes" id="UP001187471"/>
    </source>
</evidence>
<organism evidence="3 4">
    <name type="scientific">Escallonia rubra</name>
    <dbReference type="NCBI Taxonomy" id="112253"/>
    <lineage>
        <taxon>Eukaryota</taxon>
        <taxon>Viridiplantae</taxon>
        <taxon>Streptophyta</taxon>
        <taxon>Embryophyta</taxon>
        <taxon>Tracheophyta</taxon>
        <taxon>Spermatophyta</taxon>
        <taxon>Magnoliopsida</taxon>
        <taxon>eudicotyledons</taxon>
        <taxon>Gunneridae</taxon>
        <taxon>Pentapetalae</taxon>
        <taxon>asterids</taxon>
        <taxon>campanulids</taxon>
        <taxon>Escalloniales</taxon>
        <taxon>Escalloniaceae</taxon>
        <taxon>Escallonia</taxon>
    </lineage>
</organism>
<proteinExistence type="predicted"/>